<dbReference type="GO" id="GO:0006886">
    <property type="term" value="P:intracellular protein transport"/>
    <property type="evidence" value="ECO:0007669"/>
    <property type="project" value="InterPro"/>
</dbReference>
<protein>
    <recommendedName>
        <fullName evidence="2">Sorting nexin N-terminal domain-containing protein</fullName>
    </recommendedName>
</protein>
<evidence type="ECO:0000259" key="2">
    <source>
        <dbReference type="Pfam" id="PF03700"/>
    </source>
</evidence>
<dbReference type="InterPro" id="IPR005329">
    <property type="entry name" value="Sorting_nexin_N"/>
</dbReference>
<keyword evidence="4" id="KW-1185">Reference proteome</keyword>
<dbReference type="Pfam" id="PF03700">
    <property type="entry name" value="Sorting_nexin"/>
    <property type="match status" value="1"/>
</dbReference>
<sequence length="99" mass="10839">DRCNMAASSDRNPPPFPATEESGAGRTNMADGDIDEGEDIFVNNVCSQLISMFLERFAIICLHRDTGNCAALSDQTGCHCIQNNWHGQEISFKSKESEA</sequence>
<feature type="region of interest" description="Disordered" evidence="1">
    <location>
        <begin position="1"/>
        <end position="32"/>
    </location>
</feature>
<dbReference type="GeneTree" id="ENSGT00940000179488"/>
<proteinExistence type="predicted"/>
<feature type="compositionally biased region" description="Polar residues" evidence="1">
    <location>
        <begin position="1"/>
        <end position="11"/>
    </location>
</feature>
<evidence type="ECO:0000313" key="3">
    <source>
        <dbReference type="Ensembl" id="ENSTRUP00000048961.2"/>
    </source>
</evidence>
<name>A0A3B5K0M0_TAKRU</name>
<reference evidence="3" key="3">
    <citation type="submission" date="2025-09" db="UniProtKB">
        <authorList>
            <consortium name="Ensembl"/>
        </authorList>
    </citation>
    <scope>IDENTIFICATION</scope>
</reference>
<evidence type="ECO:0000313" key="4">
    <source>
        <dbReference type="Proteomes" id="UP000005226"/>
    </source>
</evidence>
<reference evidence="3" key="2">
    <citation type="submission" date="2025-08" db="UniProtKB">
        <authorList>
            <consortium name="Ensembl"/>
        </authorList>
    </citation>
    <scope>IDENTIFICATION</scope>
</reference>
<reference evidence="3 4" key="1">
    <citation type="journal article" date="2011" name="Genome Biol. Evol.">
        <title>Integration of the genetic map and genome assembly of fugu facilitates insights into distinct features of genome evolution in teleosts and mammals.</title>
        <authorList>
            <person name="Kai W."/>
            <person name="Kikuchi K."/>
            <person name="Tohari S."/>
            <person name="Chew A.K."/>
            <person name="Tay A."/>
            <person name="Fujiwara A."/>
            <person name="Hosoya S."/>
            <person name="Suetake H."/>
            <person name="Naruse K."/>
            <person name="Brenner S."/>
            <person name="Suzuki Y."/>
            <person name="Venkatesh B."/>
        </authorList>
    </citation>
    <scope>NUCLEOTIDE SEQUENCE [LARGE SCALE GENOMIC DNA]</scope>
</reference>
<dbReference type="Proteomes" id="UP000005226">
    <property type="component" value="Chromosome 13"/>
</dbReference>
<dbReference type="AlphaFoldDB" id="A0A3B5K0M0"/>
<dbReference type="STRING" id="31033.ENSTRUP00000048961"/>
<dbReference type="Ensembl" id="ENSTRUT00000058511.2">
    <property type="protein sequence ID" value="ENSTRUP00000048961.2"/>
    <property type="gene ID" value="ENSTRUG00000025837.2"/>
</dbReference>
<feature type="domain" description="Sorting nexin N-terminal" evidence="2">
    <location>
        <begin position="8"/>
        <end position="58"/>
    </location>
</feature>
<accession>A0A3B5K0M0</accession>
<organism evidence="3 4">
    <name type="scientific">Takifugu rubripes</name>
    <name type="common">Japanese pufferfish</name>
    <name type="synonym">Fugu rubripes</name>
    <dbReference type="NCBI Taxonomy" id="31033"/>
    <lineage>
        <taxon>Eukaryota</taxon>
        <taxon>Metazoa</taxon>
        <taxon>Chordata</taxon>
        <taxon>Craniata</taxon>
        <taxon>Vertebrata</taxon>
        <taxon>Euteleostomi</taxon>
        <taxon>Actinopterygii</taxon>
        <taxon>Neopterygii</taxon>
        <taxon>Teleostei</taxon>
        <taxon>Neoteleostei</taxon>
        <taxon>Acanthomorphata</taxon>
        <taxon>Eupercaria</taxon>
        <taxon>Tetraodontiformes</taxon>
        <taxon>Tetradontoidea</taxon>
        <taxon>Tetraodontidae</taxon>
        <taxon>Takifugu</taxon>
    </lineage>
</organism>
<dbReference type="InParanoid" id="A0A3B5K0M0"/>
<evidence type="ECO:0000256" key="1">
    <source>
        <dbReference type="SAM" id="MobiDB-lite"/>
    </source>
</evidence>